<keyword evidence="6" id="KW-0067">ATP-binding</keyword>
<gene>
    <name evidence="12" type="ORF">G4Y79_14735</name>
</gene>
<name>A0A7S8E5X9_9CHLR</name>
<evidence type="ECO:0000256" key="7">
    <source>
        <dbReference type="ARBA" id="ARBA00047899"/>
    </source>
</evidence>
<dbReference type="GO" id="GO:0004674">
    <property type="term" value="F:protein serine/threonine kinase activity"/>
    <property type="evidence" value="ECO:0007669"/>
    <property type="project" value="UniProtKB-KW"/>
</dbReference>
<proteinExistence type="predicted"/>
<comment type="catalytic activity">
    <reaction evidence="8">
        <text>L-seryl-[protein] + ATP = O-phospho-L-seryl-[protein] + ADP + H(+)</text>
        <dbReference type="Rhea" id="RHEA:17989"/>
        <dbReference type="Rhea" id="RHEA-COMP:9863"/>
        <dbReference type="Rhea" id="RHEA-COMP:11604"/>
        <dbReference type="ChEBI" id="CHEBI:15378"/>
        <dbReference type="ChEBI" id="CHEBI:29999"/>
        <dbReference type="ChEBI" id="CHEBI:30616"/>
        <dbReference type="ChEBI" id="CHEBI:83421"/>
        <dbReference type="ChEBI" id="CHEBI:456216"/>
        <dbReference type="EC" id="2.7.11.1"/>
    </reaction>
</comment>
<dbReference type="Proteomes" id="UP000594468">
    <property type="component" value="Chromosome"/>
</dbReference>
<feature type="compositionally biased region" description="Low complexity" evidence="9">
    <location>
        <begin position="280"/>
        <end position="292"/>
    </location>
</feature>
<evidence type="ECO:0000256" key="2">
    <source>
        <dbReference type="ARBA" id="ARBA00022527"/>
    </source>
</evidence>
<dbReference type="RefSeq" id="WP_195169036.1">
    <property type="nucleotide sequence ID" value="NZ_CP062983.1"/>
</dbReference>
<keyword evidence="4" id="KW-0547">Nucleotide-binding</keyword>
<organism evidence="12 13">
    <name type="scientific">Phototrophicus methaneseepsis</name>
    <dbReference type="NCBI Taxonomy" id="2710758"/>
    <lineage>
        <taxon>Bacteria</taxon>
        <taxon>Bacillati</taxon>
        <taxon>Chloroflexota</taxon>
        <taxon>Candidatus Thermofontia</taxon>
        <taxon>Phototrophicales</taxon>
        <taxon>Phototrophicaceae</taxon>
        <taxon>Phototrophicus</taxon>
    </lineage>
</organism>
<dbReference type="SMART" id="SM00220">
    <property type="entry name" value="S_TKc"/>
    <property type="match status" value="1"/>
</dbReference>
<feature type="domain" description="Protein kinase" evidence="11">
    <location>
        <begin position="11"/>
        <end position="269"/>
    </location>
</feature>
<dbReference type="FunFam" id="3.30.200.20:FF:000035">
    <property type="entry name" value="Serine/threonine protein kinase Stk1"/>
    <property type="match status" value="1"/>
</dbReference>
<keyword evidence="10" id="KW-0812">Transmembrane</keyword>
<evidence type="ECO:0000256" key="10">
    <source>
        <dbReference type="SAM" id="Phobius"/>
    </source>
</evidence>
<comment type="catalytic activity">
    <reaction evidence="7">
        <text>L-threonyl-[protein] + ATP = O-phospho-L-threonyl-[protein] + ADP + H(+)</text>
        <dbReference type="Rhea" id="RHEA:46608"/>
        <dbReference type="Rhea" id="RHEA-COMP:11060"/>
        <dbReference type="Rhea" id="RHEA-COMP:11605"/>
        <dbReference type="ChEBI" id="CHEBI:15378"/>
        <dbReference type="ChEBI" id="CHEBI:30013"/>
        <dbReference type="ChEBI" id="CHEBI:30616"/>
        <dbReference type="ChEBI" id="CHEBI:61977"/>
        <dbReference type="ChEBI" id="CHEBI:456216"/>
        <dbReference type="EC" id="2.7.11.1"/>
    </reaction>
</comment>
<dbReference type="GO" id="GO:0005524">
    <property type="term" value="F:ATP binding"/>
    <property type="evidence" value="ECO:0007669"/>
    <property type="project" value="UniProtKB-KW"/>
</dbReference>
<dbReference type="InterPro" id="IPR008271">
    <property type="entry name" value="Ser/Thr_kinase_AS"/>
</dbReference>
<dbReference type="PANTHER" id="PTHR43289:SF34">
    <property type="entry name" value="SERINE_THREONINE-PROTEIN KINASE YBDM-RELATED"/>
    <property type="match status" value="1"/>
</dbReference>
<dbReference type="Gene3D" id="3.30.200.20">
    <property type="entry name" value="Phosphorylase Kinase, domain 1"/>
    <property type="match status" value="1"/>
</dbReference>
<evidence type="ECO:0000256" key="1">
    <source>
        <dbReference type="ARBA" id="ARBA00012513"/>
    </source>
</evidence>
<evidence type="ECO:0000256" key="3">
    <source>
        <dbReference type="ARBA" id="ARBA00022679"/>
    </source>
</evidence>
<accession>A0A7S8E5X9</accession>
<dbReference type="SUPFAM" id="SSF56112">
    <property type="entry name" value="Protein kinase-like (PK-like)"/>
    <property type="match status" value="1"/>
</dbReference>
<dbReference type="KEGG" id="pmet:G4Y79_14735"/>
<dbReference type="PANTHER" id="PTHR43289">
    <property type="entry name" value="MITOGEN-ACTIVATED PROTEIN KINASE KINASE KINASE 20-RELATED"/>
    <property type="match status" value="1"/>
</dbReference>
<evidence type="ECO:0000313" key="12">
    <source>
        <dbReference type="EMBL" id="QPC80961.1"/>
    </source>
</evidence>
<keyword evidence="13" id="KW-1185">Reference proteome</keyword>
<dbReference type="PROSITE" id="PS50011">
    <property type="entry name" value="PROTEIN_KINASE_DOM"/>
    <property type="match status" value="1"/>
</dbReference>
<evidence type="ECO:0000259" key="11">
    <source>
        <dbReference type="PROSITE" id="PS50011"/>
    </source>
</evidence>
<reference evidence="12 13" key="1">
    <citation type="submission" date="2020-02" db="EMBL/GenBank/DDBJ databases">
        <authorList>
            <person name="Zheng R.K."/>
            <person name="Sun C.M."/>
        </authorList>
    </citation>
    <scope>NUCLEOTIDE SEQUENCE [LARGE SCALE GENOMIC DNA]</scope>
    <source>
        <strain evidence="13">rifampicinis</strain>
    </source>
</reference>
<sequence>MTNETLLNGRYELQAQQGSGGMSVIYKALDRELQRTVAVKILRPSLTQDPSFLEKFRNEARSVANLSHPNIVTVHDVGSDGSAHYIVMEFVEGQDLKKIIKARGALPVDRVVDLAIQICGGIGYAHRSGLVHADVKPQNILVTSQDIVKVTDFGIAQALSDTQPQQRASVVWGSPHYFAPEQARGEQPTPAADVYAIGIVIFEMLTGRLPYIGANHQELALAHIRERVPMVTEFNPSVPESLAKIVYKVMSKEPAGRYRTADQLGHVLQSYRDRARERTVSSPQVSPSSDPSGAPEDENRFARPRSQSYQGSPLGSEPTVRYSAAPEAPAPYRPQQPGQGMPSPNPSAVSAPQPFEQRYAAQAGAGAQAGSVPQPAPMPYYRSPSGPLPAIEPGETDEGIDFVTVVLAFLALIAVGGLCPLLFAVLSAYA</sequence>
<evidence type="ECO:0000313" key="13">
    <source>
        <dbReference type="Proteomes" id="UP000594468"/>
    </source>
</evidence>
<evidence type="ECO:0000256" key="4">
    <source>
        <dbReference type="ARBA" id="ARBA00022741"/>
    </source>
</evidence>
<keyword evidence="10" id="KW-1133">Transmembrane helix</keyword>
<dbReference type="FunFam" id="1.10.510.10:FF:000021">
    <property type="entry name" value="Serine/threonine protein kinase"/>
    <property type="match status" value="1"/>
</dbReference>
<dbReference type="EC" id="2.7.11.1" evidence="1"/>
<dbReference type="AlphaFoldDB" id="A0A7S8E5X9"/>
<feature type="region of interest" description="Disordered" evidence="9">
    <location>
        <begin position="272"/>
        <end position="388"/>
    </location>
</feature>
<evidence type="ECO:0000256" key="6">
    <source>
        <dbReference type="ARBA" id="ARBA00022840"/>
    </source>
</evidence>
<evidence type="ECO:0000256" key="9">
    <source>
        <dbReference type="SAM" id="MobiDB-lite"/>
    </source>
</evidence>
<protein>
    <recommendedName>
        <fullName evidence="1">non-specific serine/threonine protein kinase</fullName>
        <ecNumber evidence="1">2.7.11.1</ecNumber>
    </recommendedName>
</protein>
<feature type="transmembrane region" description="Helical" evidence="10">
    <location>
        <begin position="402"/>
        <end position="429"/>
    </location>
</feature>
<dbReference type="Gene3D" id="1.10.510.10">
    <property type="entry name" value="Transferase(Phosphotransferase) domain 1"/>
    <property type="match status" value="1"/>
</dbReference>
<dbReference type="EMBL" id="CP062983">
    <property type="protein sequence ID" value="QPC80961.1"/>
    <property type="molecule type" value="Genomic_DNA"/>
</dbReference>
<dbReference type="PROSITE" id="PS00108">
    <property type="entry name" value="PROTEIN_KINASE_ST"/>
    <property type="match status" value="1"/>
</dbReference>
<keyword evidence="2 12" id="KW-0723">Serine/threonine-protein kinase</keyword>
<evidence type="ECO:0000256" key="5">
    <source>
        <dbReference type="ARBA" id="ARBA00022777"/>
    </source>
</evidence>
<dbReference type="InterPro" id="IPR000719">
    <property type="entry name" value="Prot_kinase_dom"/>
</dbReference>
<dbReference type="CDD" id="cd14014">
    <property type="entry name" value="STKc_PknB_like"/>
    <property type="match status" value="1"/>
</dbReference>
<keyword evidence="5 12" id="KW-0418">Kinase</keyword>
<feature type="compositionally biased region" description="Low complexity" evidence="9">
    <location>
        <begin position="360"/>
        <end position="373"/>
    </location>
</feature>
<dbReference type="Pfam" id="PF00069">
    <property type="entry name" value="Pkinase"/>
    <property type="match status" value="1"/>
</dbReference>
<dbReference type="InterPro" id="IPR011009">
    <property type="entry name" value="Kinase-like_dom_sf"/>
</dbReference>
<keyword evidence="10" id="KW-0472">Membrane</keyword>
<keyword evidence="3" id="KW-0808">Transferase</keyword>
<evidence type="ECO:0000256" key="8">
    <source>
        <dbReference type="ARBA" id="ARBA00048679"/>
    </source>
</evidence>